<organism evidence="1 2">
    <name type="scientific">Bimuria novae-zelandiae CBS 107.79</name>
    <dbReference type="NCBI Taxonomy" id="1447943"/>
    <lineage>
        <taxon>Eukaryota</taxon>
        <taxon>Fungi</taxon>
        <taxon>Dikarya</taxon>
        <taxon>Ascomycota</taxon>
        <taxon>Pezizomycotina</taxon>
        <taxon>Dothideomycetes</taxon>
        <taxon>Pleosporomycetidae</taxon>
        <taxon>Pleosporales</taxon>
        <taxon>Massarineae</taxon>
        <taxon>Didymosphaeriaceae</taxon>
        <taxon>Bimuria</taxon>
    </lineage>
</organism>
<dbReference type="Proteomes" id="UP000800036">
    <property type="component" value="Unassembled WGS sequence"/>
</dbReference>
<sequence length="218" mass="24400">MPNHSPLHESFVTRGSDWPMVSICSSYAFARSSGNLRDIIRPRTPTSLALENTVECVHLVGQCSSTLGRITLVGCWQFPWSLTTLCVSGVPRIAVCNLSCVVSCFLRRRWLINAQAREHYHTVSVVRYLSRRPWLTRGLPAPSLAGWRHCRPVTLSSPAAHPLLGTHPVIPCRLSVVHNYMQPAGRMARTLRFHSADRLSIGLLFPHPATVESIRYAR</sequence>
<gene>
    <name evidence="1" type="ORF">BU23DRAFT_15971</name>
</gene>
<dbReference type="EMBL" id="ML976665">
    <property type="protein sequence ID" value="KAF1976948.1"/>
    <property type="molecule type" value="Genomic_DNA"/>
</dbReference>
<proteinExistence type="predicted"/>
<accession>A0A6A5VJS4</accession>
<evidence type="ECO:0000313" key="1">
    <source>
        <dbReference type="EMBL" id="KAF1976948.1"/>
    </source>
</evidence>
<name>A0A6A5VJS4_9PLEO</name>
<evidence type="ECO:0000313" key="2">
    <source>
        <dbReference type="Proteomes" id="UP000800036"/>
    </source>
</evidence>
<keyword evidence="2" id="KW-1185">Reference proteome</keyword>
<protein>
    <submittedName>
        <fullName evidence="1">Uncharacterized protein</fullName>
    </submittedName>
</protein>
<reference evidence="1" key="1">
    <citation type="journal article" date="2020" name="Stud. Mycol.">
        <title>101 Dothideomycetes genomes: a test case for predicting lifestyles and emergence of pathogens.</title>
        <authorList>
            <person name="Haridas S."/>
            <person name="Albert R."/>
            <person name="Binder M."/>
            <person name="Bloem J."/>
            <person name="Labutti K."/>
            <person name="Salamov A."/>
            <person name="Andreopoulos B."/>
            <person name="Baker S."/>
            <person name="Barry K."/>
            <person name="Bills G."/>
            <person name="Bluhm B."/>
            <person name="Cannon C."/>
            <person name="Castanera R."/>
            <person name="Culley D."/>
            <person name="Daum C."/>
            <person name="Ezra D."/>
            <person name="Gonzalez J."/>
            <person name="Henrissat B."/>
            <person name="Kuo A."/>
            <person name="Liang C."/>
            <person name="Lipzen A."/>
            <person name="Lutzoni F."/>
            <person name="Magnuson J."/>
            <person name="Mondo S."/>
            <person name="Nolan M."/>
            <person name="Ohm R."/>
            <person name="Pangilinan J."/>
            <person name="Park H.-J."/>
            <person name="Ramirez L."/>
            <person name="Alfaro M."/>
            <person name="Sun H."/>
            <person name="Tritt A."/>
            <person name="Yoshinaga Y."/>
            <person name="Zwiers L.-H."/>
            <person name="Turgeon B."/>
            <person name="Goodwin S."/>
            <person name="Spatafora J."/>
            <person name="Crous P."/>
            <person name="Grigoriev I."/>
        </authorList>
    </citation>
    <scope>NUCLEOTIDE SEQUENCE</scope>
    <source>
        <strain evidence="1">CBS 107.79</strain>
    </source>
</reference>
<dbReference type="AlphaFoldDB" id="A0A6A5VJS4"/>